<accession>A0A024GM57</accession>
<dbReference type="EMBL" id="CAIX01000195">
    <property type="protein sequence ID" value="CCI47940.1"/>
    <property type="molecule type" value="Genomic_DNA"/>
</dbReference>
<evidence type="ECO:0000313" key="1">
    <source>
        <dbReference type="EMBL" id="CCI47940.1"/>
    </source>
</evidence>
<dbReference type="Proteomes" id="UP000053237">
    <property type="component" value="Unassembled WGS sequence"/>
</dbReference>
<dbReference type="InParanoid" id="A0A024GM57"/>
<proteinExistence type="predicted"/>
<protein>
    <submittedName>
        <fullName evidence="1">Uncharacterized protein</fullName>
    </submittedName>
</protein>
<gene>
    <name evidence="1" type="ORF">BN9_089830</name>
</gene>
<reference evidence="1 2" key="1">
    <citation type="submission" date="2012-05" db="EMBL/GenBank/DDBJ databases">
        <title>Recombination and specialization in a pathogen metapopulation.</title>
        <authorList>
            <person name="Gardiner A."/>
            <person name="Kemen E."/>
            <person name="Schultz-Larsen T."/>
            <person name="MacLean D."/>
            <person name="Van Oosterhout C."/>
            <person name="Jones J.D.G."/>
        </authorList>
    </citation>
    <scope>NUCLEOTIDE SEQUENCE [LARGE SCALE GENOMIC DNA]</scope>
    <source>
        <strain evidence="1 2">Ac Nc2</strain>
    </source>
</reference>
<dbReference type="AlphaFoldDB" id="A0A024GM57"/>
<evidence type="ECO:0000313" key="2">
    <source>
        <dbReference type="Proteomes" id="UP000053237"/>
    </source>
</evidence>
<name>A0A024GM57_9STRA</name>
<keyword evidence="2" id="KW-1185">Reference proteome</keyword>
<organism evidence="1 2">
    <name type="scientific">Albugo candida</name>
    <dbReference type="NCBI Taxonomy" id="65357"/>
    <lineage>
        <taxon>Eukaryota</taxon>
        <taxon>Sar</taxon>
        <taxon>Stramenopiles</taxon>
        <taxon>Oomycota</taxon>
        <taxon>Peronosporomycetes</taxon>
        <taxon>Albuginales</taxon>
        <taxon>Albuginaceae</taxon>
        <taxon>Albugo</taxon>
    </lineage>
</organism>
<comment type="caution">
    <text evidence="1">The sequence shown here is derived from an EMBL/GenBank/DDBJ whole genome shotgun (WGS) entry which is preliminary data.</text>
</comment>
<sequence>MKKNRRKTSLLVYLHCILISLFNIPLASHMHNLKSSIVVLLLNACIVDAQKWTNHPSSAIRSNRPEHARKLLSGPENVDCPKIKYSNGEKHSIGQLVPYCNKYANDPEQGKYCVNSLVSFLNEILVALGIPGSQKNFTFVRGVIAKVLKLNNLPWREKELSEFLLRNYFPHMSYRFKIVAQSHFIGQYRMNVALYLLSFCPFRKD</sequence>